<proteinExistence type="predicted"/>
<comment type="caution">
    <text evidence="1">The sequence shown here is derived from an EMBL/GenBank/DDBJ whole genome shotgun (WGS) entry which is preliminary data.</text>
</comment>
<evidence type="ECO:0000313" key="2">
    <source>
        <dbReference type="Proteomes" id="UP000469385"/>
    </source>
</evidence>
<accession>A0A6N8IU31</accession>
<gene>
    <name evidence="1" type="ORF">GON04_08190</name>
</gene>
<sequence>MIEAEDGILNVDAAPLAIDQRPASIVRIKAANGKRYIPPLSTNFFD</sequence>
<dbReference type="Proteomes" id="UP000469385">
    <property type="component" value="Unassembled WGS sequence"/>
</dbReference>
<reference evidence="1 2" key="1">
    <citation type="submission" date="2019-12" db="EMBL/GenBank/DDBJ databases">
        <authorList>
            <person name="Huq M.A."/>
        </authorList>
    </citation>
    <scope>NUCLEOTIDE SEQUENCE [LARGE SCALE GENOMIC DNA]</scope>
    <source>
        <strain evidence="1 2">MAH-25</strain>
    </source>
</reference>
<dbReference type="RefSeq" id="WP_157397428.1">
    <property type="nucleotide sequence ID" value="NZ_WSEL01000003.1"/>
</dbReference>
<dbReference type="AlphaFoldDB" id="A0A6N8IU31"/>
<protein>
    <submittedName>
        <fullName evidence="1">Uncharacterized protein</fullName>
    </submittedName>
</protein>
<organism evidence="1 2">
    <name type="scientific">Ramlibacter pinisoli</name>
    <dbReference type="NCBI Taxonomy" id="2682844"/>
    <lineage>
        <taxon>Bacteria</taxon>
        <taxon>Pseudomonadati</taxon>
        <taxon>Pseudomonadota</taxon>
        <taxon>Betaproteobacteria</taxon>
        <taxon>Burkholderiales</taxon>
        <taxon>Comamonadaceae</taxon>
        <taxon>Ramlibacter</taxon>
    </lineage>
</organism>
<dbReference type="EMBL" id="WSEL01000003">
    <property type="protein sequence ID" value="MVQ29423.1"/>
    <property type="molecule type" value="Genomic_DNA"/>
</dbReference>
<name>A0A6N8IU31_9BURK</name>
<keyword evidence="2" id="KW-1185">Reference proteome</keyword>
<evidence type="ECO:0000313" key="1">
    <source>
        <dbReference type="EMBL" id="MVQ29423.1"/>
    </source>
</evidence>